<dbReference type="SUPFAM" id="SSF50621">
    <property type="entry name" value="Alanine racemase C-terminal domain-like"/>
    <property type="match status" value="1"/>
</dbReference>
<dbReference type="InterPro" id="IPR002986">
    <property type="entry name" value="DAP_deCOOHase_LysA"/>
</dbReference>
<dbReference type="Proteomes" id="UP000321746">
    <property type="component" value="Unassembled WGS sequence"/>
</dbReference>
<dbReference type="InterPro" id="IPR029066">
    <property type="entry name" value="PLP-binding_barrel"/>
</dbReference>
<dbReference type="RefSeq" id="WP_146893061.1">
    <property type="nucleotide sequence ID" value="NZ_BJYG01000102.1"/>
</dbReference>
<comment type="cofactor">
    <cofactor evidence="1 5">
        <name>pyridoxal 5'-phosphate</name>
        <dbReference type="ChEBI" id="CHEBI:597326"/>
    </cofactor>
</comment>
<proteinExistence type="predicted"/>
<feature type="active site" description="Proton donor" evidence="5">
    <location>
        <position position="408"/>
    </location>
</feature>
<dbReference type="InterPro" id="IPR009006">
    <property type="entry name" value="Ala_racemase/Decarboxylase_C"/>
</dbReference>
<dbReference type="GO" id="GO:0009089">
    <property type="term" value="P:lysine biosynthetic process via diaminopimelate"/>
    <property type="evidence" value="ECO:0007669"/>
    <property type="project" value="InterPro"/>
</dbReference>
<dbReference type="AlphaFoldDB" id="A0A511XQY4"/>
<reference evidence="7 8" key="1">
    <citation type="submission" date="2019-07" db="EMBL/GenBank/DDBJ databases">
        <title>Whole genome shotgun sequence of Acetobacter oeni NBRC 105207.</title>
        <authorList>
            <person name="Hosoyama A."/>
            <person name="Uohara A."/>
            <person name="Ohji S."/>
            <person name="Ichikawa N."/>
        </authorList>
    </citation>
    <scope>NUCLEOTIDE SEQUENCE [LARGE SCALE GENOMIC DNA]</scope>
    <source>
        <strain evidence="7 8">NBRC 105207</strain>
    </source>
</reference>
<feature type="domain" description="Orn/DAP/Arg decarboxylase 2 N-terminal" evidence="6">
    <location>
        <begin position="34"/>
        <end position="248"/>
    </location>
</feature>
<dbReference type="GO" id="GO:0008836">
    <property type="term" value="F:diaminopimelate decarboxylase activity"/>
    <property type="evidence" value="ECO:0007669"/>
    <property type="project" value="InterPro"/>
</dbReference>
<dbReference type="EMBL" id="BJYG01000102">
    <property type="protein sequence ID" value="GEN65370.1"/>
    <property type="molecule type" value="Genomic_DNA"/>
</dbReference>
<protein>
    <submittedName>
        <fullName evidence="7">Diaminopimelate decarboxylase</fullName>
    </submittedName>
</protein>
<comment type="caution">
    <text evidence="7">The sequence shown here is derived from an EMBL/GenBank/DDBJ whole genome shotgun (WGS) entry which is preliminary data.</text>
</comment>
<evidence type="ECO:0000259" key="6">
    <source>
        <dbReference type="Pfam" id="PF02784"/>
    </source>
</evidence>
<evidence type="ECO:0000256" key="4">
    <source>
        <dbReference type="ARBA" id="ARBA00023239"/>
    </source>
</evidence>
<evidence type="ECO:0000256" key="1">
    <source>
        <dbReference type="ARBA" id="ARBA00001933"/>
    </source>
</evidence>
<dbReference type="SUPFAM" id="SSF51419">
    <property type="entry name" value="PLP-binding barrel"/>
    <property type="match status" value="1"/>
</dbReference>
<dbReference type="Gene3D" id="3.20.20.10">
    <property type="entry name" value="Alanine racemase"/>
    <property type="match status" value="1"/>
</dbReference>
<dbReference type="InterPro" id="IPR000183">
    <property type="entry name" value="Orn/DAP/Arg_de-COase"/>
</dbReference>
<name>A0A511XQY4_9PROT</name>
<gene>
    <name evidence="7" type="primary">lysA_2</name>
    <name evidence="7" type="ORF">AOE01nite_35940</name>
</gene>
<dbReference type="Gene3D" id="2.40.37.10">
    <property type="entry name" value="Lyase, Ornithine Decarboxylase, Chain A, domain 1"/>
    <property type="match status" value="1"/>
</dbReference>
<dbReference type="Pfam" id="PF02784">
    <property type="entry name" value="Orn_Arg_deC_N"/>
    <property type="match status" value="1"/>
</dbReference>
<keyword evidence="2" id="KW-0210">Decarboxylase</keyword>
<dbReference type="OrthoDB" id="9802147at2"/>
<keyword evidence="3 5" id="KW-0663">Pyridoxal phosphate</keyword>
<feature type="modified residue" description="N6-(pyridoxal phosphate)lysine" evidence="5">
    <location>
        <position position="55"/>
    </location>
</feature>
<sequence length="486" mass="52306">MTLQIASFDAEELAEAYGTPLYVIDARILIQNVRKFQAAFQAHWAGPVRILPAIKAGTAIALLKRLRTETDGCDLFSEGEYEAALRAGFSPGSMSLNGNGKLASVGFIDRLVRDGVRITVDDIGELDAIENAAAKAGVVASLRLRMRPDLGDYWAATDFLTEGVPTYIASQAYKSGMPTADLLRAGKRVIASPHLNLTGLHTHFGRHKATTAYWRAAGRATAREIILCLEAWPGWVPREIDVGGGFAGPGDGIAHQGSFGFAAEVFALQGLRLLPTKIRCAVTAALFRASRRQIAENRASAPPPSFDDYAGAMIGELVHVLGGRLDLRQVALEVEPGRGIFADAGSHLARVLGVKRQMRPLPWTWVITDTSTAFLSDANTEKCRFTVRVDPAHPGTGTEIVDLTGVSCDADRIVGDARVACGISPGDLIVFENTGAYNEQAATNFNSLPRPASILIDDNGPQLIRRRETIDDVLSRDVVDAKGDHR</sequence>
<keyword evidence="8" id="KW-1185">Reference proteome</keyword>
<dbReference type="PRINTS" id="PR01179">
    <property type="entry name" value="ODADCRBXLASE"/>
</dbReference>
<dbReference type="PANTHER" id="PTHR43727">
    <property type="entry name" value="DIAMINOPIMELATE DECARBOXYLASE"/>
    <property type="match status" value="1"/>
</dbReference>
<evidence type="ECO:0000256" key="5">
    <source>
        <dbReference type="PIRSR" id="PIRSR600183-50"/>
    </source>
</evidence>
<evidence type="ECO:0000313" key="8">
    <source>
        <dbReference type="Proteomes" id="UP000321746"/>
    </source>
</evidence>
<accession>A0A511XQY4</accession>
<dbReference type="InterPro" id="IPR022644">
    <property type="entry name" value="De-COase2_N"/>
</dbReference>
<organism evidence="7 8">
    <name type="scientific">Acetobacter oeni</name>
    <dbReference type="NCBI Taxonomy" id="304077"/>
    <lineage>
        <taxon>Bacteria</taxon>
        <taxon>Pseudomonadati</taxon>
        <taxon>Pseudomonadota</taxon>
        <taxon>Alphaproteobacteria</taxon>
        <taxon>Acetobacterales</taxon>
        <taxon>Acetobacteraceae</taxon>
        <taxon>Acetobacter</taxon>
    </lineage>
</organism>
<dbReference type="PRINTS" id="PR01181">
    <property type="entry name" value="DAPDCRBXLASE"/>
</dbReference>
<evidence type="ECO:0000313" key="7">
    <source>
        <dbReference type="EMBL" id="GEN65370.1"/>
    </source>
</evidence>
<keyword evidence="4" id="KW-0456">Lyase</keyword>
<evidence type="ECO:0000256" key="3">
    <source>
        <dbReference type="ARBA" id="ARBA00022898"/>
    </source>
</evidence>
<dbReference type="PANTHER" id="PTHR43727:SF2">
    <property type="entry name" value="GROUP IV DECARBOXYLASE"/>
    <property type="match status" value="1"/>
</dbReference>
<evidence type="ECO:0000256" key="2">
    <source>
        <dbReference type="ARBA" id="ARBA00022793"/>
    </source>
</evidence>